<dbReference type="RefSeq" id="WP_091755960.1">
    <property type="nucleotide sequence ID" value="NZ_FOHB01000001.1"/>
</dbReference>
<keyword evidence="2" id="KW-0732">Signal</keyword>
<dbReference type="Proteomes" id="UP000199019">
    <property type="component" value="Unassembled WGS sequence"/>
</dbReference>
<dbReference type="AlphaFoldDB" id="A0A1H9RS47"/>
<keyword evidence="1" id="KW-1133">Transmembrane helix</keyword>
<dbReference type="OrthoDB" id="4872219at2"/>
<reference evidence="4" key="1">
    <citation type="submission" date="2016-10" db="EMBL/GenBank/DDBJ databases">
        <authorList>
            <person name="Varghese N."/>
            <person name="Submissions S."/>
        </authorList>
    </citation>
    <scope>NUCLEOTIDE SEQUENCE [LARGE SCALE GENOMIC DNA]</scope>
    <source>
        <strain evidence="4">CGMCC 1.6963</strain>
    </source>
</reference>
<evidence type="ECO:0000256" key="2">
    <source>
        <dbReference type="SAM" id="SignalP"/>
    </source>
</evidence>
<gene>
    <name evidence="3" type="ORF">SAMN05216199_1094</name>
</gene>
<keyword evidence="1" id="KW-0472">Membrane</keyword>
<dbReference type="EMBL" id="FOHB01000001">
    <property type="protein sequence ID" value="SER75414.1"/>
    <property type="molecule type" value="Genomic_DNA"/>
</dbReference>
<accession>A0A1H9RS47</accession>
<evidence type="ECO:0000256" key="1">
    <source>
        <dbReference type="SAM" id="Phobius"/>
    </source>
</evidence>
<keyword evidence="1" id="KW-0812">Transmembrane</keyword>
<protein>
    <submittedName>
        <fullName evidence="3">Uncharacterized protein</fullName>
    </submittedName>
</protein>
<name>A0A1H9RS47_9MICO</name>
<proteinExistence type="predicted"/>
<organism evidence="3 4">
    <name type="scientific">Pedococcus cremeus</name>
    <dbReference type="NCBI Taxonomy" id="587636"/>
    <lineage>
        <taxon>Bacteria</taxon>
        <taxon>Bacillati</taxon>
        <taxon>Actinomycetota</taxon>
        <taxon>Actinomycetes</taxon>
        <taxon>Micrococcales</taxon>
        <taxon>Intrasporangiaceae</taxon>
        <taxon>Pedococcus</taxon>
    </lineage>
</organism>
<keyword evidence="4" id="KW-1185">Reference proteome</keyword>
<feature type="signal peptide" evidence="2">
    <location>
        <begin position="1"/>
        <end position="24"/>
    </location>
</feature>
<feature type="transmembrane region" description="Helical" evidence="1">
    <location>
        <begin position="56"/>
        <end position="81"/>
    </location>
</feature>
<evidence type="ECO:0000313" key="4">
    <source>
        <dbReference type="Proteomes" id="UP000199019"/>
    </source>
</evidence>
<sequence>MTMNRSRLSYVWALALLWALPAVAFSAWILTAPEHNPDGQCEGIGFGCTLTPHDGAVFMAMISTPVLLLAGGLACLTIWVLRRRGERRSHRATAVSSVELRP</sequence>
<evidence type="ECO:0000313" key="3">
    <source>
        <dbReference type="EMBL" id="SER75414.1"/>
    </source>
</evidence>
<feature type="chain" id="PRO_5011446312" evidence="2">
    <location>
        <begin position="25"/>
        <end position="102"/>
    </location>
</feature>